<feature type="domain" description="HTH luxR-type" evidence="5">
    <location>
        <begin position="40"/>
        <end position="94"/>
    </location>
</feature>
<name>A0A344KZV2_9PSEU</name>
<dbReference type="CDD" id="cd06170">
    <property type="entry name" value="LuxR_C_like"/>
    <property type="match status" value="1"/>
</dbReference>
<dbReference type="KEGG" id="aab:A4R43_01320"/>
<dbReference type="AlphaFoldDB" id="A0A344KZV2"/>
<dbReference type="SMART" id="SM00421">
    <property type="entry name" value="HTH_LUXR"/>
    <property type="match status" value="1"/>
</dbReference>
<dbReference type="Pfam" id="PF00196">
    <property type="entry name" value="GerE"/>
    <property type="match status" value="1"/>
</dbReference>
<feature type="region of interest" description="Disordered" evidence="4">
    <location>
        <begin position="91"/>
        <end position="114"/>
    </location>
</feature>
<dbReference type="SUPFAM" id="SSF46894">
    <property type="entry name" value="C-terminal effector domain of the bipartite response regulators"/>
    <property type="match status" value="1"/>
</dbReference>
<keyword evidence="7" id="KW-1185">Reference proteome</keyword>
<proteinExistence type="predicted"/>
<evidence type="ECO:0000256" key="3">
    <source>
        <dbReference type="ARBA" id="ARBA00023163"/>
    </source>
</evidence>
<dbReference type="PROSITE" id="PS50043">
    <property type="entry name" value="HTH_LUXR_2"/>
    <property type="match status" value="1"/>
</dbReference>
<evidence type="ECO:0000256" key="2">
    <source>
        <dbReference type="ARBA" id="ARBA00023125"/>
    </source>
</evidence>
<accession>A0A344KZV2</accession>
<dbReference type="Gene3D" id="1.10.10.10">
    <property type="entry name" value="Winged helix-like DNA-binding domain superfamily/Winged helix DNA-binding domain"/>
    <property type="match status" value="1"/>
</dbReference>
<protein>
    <recommendedName>
        <fullName evidence="5">HTH luxR-type domain-containing protein</fullName>
    </recommendedName>
</protein>
<dbReference type="InterPro" id="IPR036388">
    <property type="entry name" value="WH-like_DNA-bd_sf"/>
</dbReference>
<gene>
    <name evidence="6" type="ORF">A4R43_01320</name>
</gene>
<evidence type="ECO:0000256" key="1">
    <source>
        <dbReference type="ARBA" id="ARBA00023015"/>
    </source>
</evidence>
<evidence type="ECO:0000313" key="6">
    <source>
        <dbReference type="EMBL" id="AXB41326.1"/>
    </source>
</evidence>
<dbReference type="Proteomes" id="UP000250434">
    <property type="component" value="Chromosome"/>
</dbReference>
<dbReference type="PANTHER" id="PTHR44688:SF16">
    <property type="entry name" value="DNA-BINDING TRANSCRIPTIONAL ACTIVATOR DEVR_DOSR"/>
    <property type="match status" value="1"/>
</dbReference>
<evidence type="ECO:0000313" key="7">
    <source>
        <dbReference type="Proteomes" id="UP000250434"/>
    </source>
</evidence>
<keyword evidence="3" id="KW-0804">Transcription</keyword>
<dbReference type="GO" id="GO:0003677">
    <property type="term" value="F:DNA binding"/>
    <property type="evidence" value="ECO:0007669"/>
    <property type="project" value="UniProtKB-KW"/>
</dbReference>
<reference evidence="6 7" key="1">
    <citation type="submission" date="2016-04" db="EMBL/GenBank/DDBJ databases">
        <title>Complete genome sequence and analysis of deep-sea sediment isolate, Amycolatopsis sp. WP1.</title>
        <authorList>
            <person name="Wang H."/>
            <person name="Chen S."/>
            <person name="Wu Q."/>
        </authorList>
    </citation>
    <scope>NUCLEOTIDE SEQUENCE [LARGE SCALE GENOMIC DNA]</scope>
    <source>
        <strain evidence="6 7">WP1</strain>
    </source>
</reference>
<keyword evidence="2" id="KW-0238">DNA-binding</keyword>
<dbReference type="PANTHER" id="PTHR44688">
    <property type="entry name" value="DNA-BINDING TRANSCRIPTIONAL ACTIVATOR DEVR_DOSR"/>
    <property type="match status" value="1"/>
</dbReference>
<organism evidence="6 7">
    <name type="scientific">Amycolatopsis albispora</name>
    <dbReference type="NCBI Taxonomy" id="1804986"/>
    <lineage>
        <taxon>Bacteria</taxon>
        <taxon>Bacillati</taxon>
        <taxon>Actinomycetota</taxon>
        <taxon>Actinomycetes</taxon>
        <taxon>Pseudonocardiales</taxon>
        <taxon>Pseudonocardiaceae</taxon>
        <taxon>Amycolatopsis</taxon>
    </lineage>
</organism>
<dbReference type="EMBL" id="CP015163">
    <property type="protein sequence ID" value="AXB41326.1"/>
    <property type="molecule type" value="Genomic_DNA"/>
</dbReference>
<sequence>MITMVRVAVVDDHALVREGLAMVLRSAPGARNCSTCSAPPANRPTWSRAGLSNRDIADRLGLAERTVKVHVGNVLAKLGVTSRTQAVLRAGELPGTEPGETHPARPGGVAGWRS</sequence>
<dbReference type="PRINTS" id="PR00038">
    <property type="entry name" value="HTHLUXR"/>
</dbReference>
<dbReference type="GO" id="GO:0006355">
    <property type="term" value="P:regulation of DNA-templated transcription"/>
    <property type="evidence" value="ECO:0007669"/>
    <property type="project" value="InterPro"/>
</dbReference>
<evidence type="ECO:0000256" key="4">
    <source>
        <dbReference type="SAM" id="MobiDB-lite"/>
    </source>
</evidence>
<evidence type="ECO:0000259" key="5">
    <source>
        <dbReference type="PROSITE" id="PS50043"/>
    </source>
</evidence>
<dbReference type="InterPro" id="IPR000792">
    <property type="entry name" value="Tscrpt_reg_LuxR_C"/>
</dbReference>
<dbReference type="InterPro" id="IPR016032">
    <property type="entry name" value="Sig_transdc_resp-reg_C-effctor"/>
</dbReference>
<dbReference type="PROSITE" id="PS00622">
    <property type="entry name" value="HTH_LUXR_1"/>
    <property type="match status" value="1"/>
</dbReference>
<keyword evidence="1" id="KW-0805">Transcription regulation</keyword>